<dbReference type="Gene3D" id="1.50.10.10">
    <property type="match status" value="1"/>
</dbReference>
<dbReference type="RefSeq" id="WP_146588368.1">
    <property type="nucleotide sequence ID" value="NZ_SJPO01000007.1"/>
</dbReference>
<dbReference type="GO" id="GO:0005975">
    <property type="term" value="P:carbohydrate metabolic process"/>
    <property type="evidence" value="ECO:0007669"/>
    <property type="project" value="InterPro"/>
</dbReference>
<name>A0A5C5YL51_9BACT</name>
<evidence type="ECO:0000256" key="3">
    <source>
        <dbReference type="ARBA" id="ARBA00022801"/>
    </source>
</evidence>
<dbReference type="Gene3D" id="2.60.40.10">
    <property type="entry name" value="Immunoglobulins"/>
    <property type="match status" value="1"/>
</dbReference>
<feature type="domain" description="Alpha-L-rhamnosidase C-terminal" evidence="7">
    <location>
        <begin position="967"/>
        <end position="1031"/>
    </location>
</feature>
<dbReference type="InterPro" id="IPR016007">
    <property type="entry name" value="Alpha_rhamnosid"/>
</dbReference>
<dbReference type="Pfam" id="PF05592">
    <property type="entry name" value="Bac_rhamnosid"/>
    <property type="match status" value="1"/>
</dbReference>
<sequence length="1100" mass="121554">MLNRLPAYRTPTSFLRVTLGAAALWAGGLVERGAAEVAATRLSCECRTDPLGVDRPQPELAWIVESAERGQSQSAYRVIVASSEEQLKENAGDLWDSGKVDSNATYAVRYAGRPLESHQQCYWKVMAWDAHGEPGPWSDPSVWTAGLLKQGDWAGEWIGYDAARGAISDPPAVDLDGARWIRVATKQEKQPPKGKSDYVGLWELPQGVELRTAQLAVMCDDRCQVKINGALAVSAVTLSTPKTEEVVGFLRPGKNRVEVACTNDSEGHTGICLKLTAETYSGEVFVLTTDGRWTAVSRNESGDQQPLLAEIVGPFGCEPWGRPAYRRDLSSPPVYLRSDFAVDKPVRRATAYFASLGWADFSINGQPVKSDYFSSGWTDYRKRVYYRAYDATDLVRAGGNAIGLVLTDGWYSGHVAWGMQRGHYGEHPRVRVMLRIEYEDGDTQTVATDRRWKASVDGPKRVADPLVGEEYDATREMPGWDESGFADADWREVVAGADVDPAIEWHPGPPVVEIARFAPRSVTEPKPGVFVYDLGQNFAGVAELKISGRAGQRVRVRFAERLAPDGMVYTDNLRMARATDIYTCRGDGVETWRPTQTFHGFQYVELTGVEAPPTDAVTGIAISSDTPVVGEFECSDPALNRLFQNVLWTQRANFVDVPTDCPQRDERLGWTGDAQVYVHTACLTSDVQAFFRKWLVDMVDAQEPNGQFPKVAPVVADQADGGPAWSEAGVICPWEIYSVYHDRTLLEQQYPAMARYVEFCRNRSMNGVLPPDRFHCFGDWLSVNANTPNEVIYTAYYARSADIVSKAAAVLGRDDDAQRYRELFAQIKQAFNDEYVSADGRVRGDTQCGYVLAIGYDLLDGPTREQAARHLVDDIRARGWKLSTGFIGTKDLMMVLSEIGRHDVALRLLHQEQYPGWLFSINHGATSIWERWDGWTPERGFQDPGMNSFAHYSFGAVYGWMAENLGGIRGAEPGFGELVIEPTFDPRLDFCRVSYDSLHGPIRTEWRRDNGKRRLDLRVPANAGATVRLRGVSVADVRVDGKPLAEAGLDARDAVTEYPDSGAGATPRVATAVFQVPSGEYQIETPIPAQEAAGDPGLGG</sequence>
<protein>
    <recommendedName>
        <fullName evidence="2">alpha-L-rhamnosidase</fullName>
        <ecNumber evidence="2">3.2.1.40</ecNumber>
    </recommendedName>
</protein>
<dbReference type="PANTHER" id="PTHR33307:SF6">
    <property type="entry name" value="ALPHA-RHAMNOSIDASE (EUROFUNG)-RELATED"/>
    <property type="match status" value="1"/>
</dbReference>
<dbReference type="Pfam" id="PF17390">
    <property type="entry name" value="Bac_rhamnosid_C"/>
    <property type="match status" value="1"/>
</dbReference>
<dbReference type="PANTHER" id="PTHR33307">
    <property type="entry name" value="ALPHA-RHAMNOSIDASE (EUROFUNG)"/>
    <property type="match status" value="1"/>
</dbReference>
<evidence type="ECO:0000313" key="8">
    <source>
        <dbReference type="EMBL" id="TWT75528.1"/>
    </source>
</evidence>
<organism evidence="8 9">
    <name type="scientific">Posidoniimonas polymericola</name>
    <dbReference type="NCBI Taxonomy" id="2528002"/>
    <lineage>
        <taxon>Bacteria</taxon>
        <taxon>Pseudomonadati</taxon>
        <taxon>Planctomycetota</taxon>
        <taxon>Planctomycetia</taxon>
        <taxon>Pirellulales</taxon>
        <taxon>Lacipirellulaceae</taxon>
        <taxon>Posidoniimonas</taxon>
    </lineage>
</organism>
<gene>
    <name evidence="8" type="ORF">Pla123a_30380</name>
</gene>
<evidence type="ECO:0000256" key="2">
    <source>
        <dbReference type="ARBA" id="ARBA00012652"/>
    </source>
</evidence>
<evidence type="ECO:0000259" key="4">
    <source>
        <dbReference type="Pfam" id="PF05592"/>
    </source>
</evidence>
<evidence type="ECO:0000259" key="7">
    <source>
        <dbReference type="Pfam" id="PF17390"/>
    </source>
</evidence>
<dbReference type="EC" id="3.2.1.40" evidence="2"/>
<comment type="caution">
    <text evidence="8">The sequence shown here is derived from an EMBL/GenBank/DDBJ whole genome shotgun (WGS) entry which is preliminary data.</text>
</comment>
<dbReference type="Pfam" id="PF08531">
    <property type="entry name" value="Bac_rhamnosid_N"/>
    <property type="match status" value="1"/>
</dbReference>
<evidence type="ECO:0000259" key="5">
    <source>
        <dbReference type="Pfam" id="PF08531"/>
    </source>
</evidence>
<dbReference type="InterPro" id="IPR035396">
    <property type="entry name" value="Bac_rhamnosid6H"/>
</dbReference>
<dbReference type="PIRSF" id="PIRSF010631">
    <property type="entry name" value="A-rhamnsds"/>
    <property type="match status" value="1"/>
</dbReference>
<feature type="domain" description="Alpha-L-rhamnosidase concanavalin-like" evidence="4">
    <location>
        <begin position="525"/>
        <end position="622"/>
    </location>
</feature>
<evidence type="ECO:0000313" key="9">
    <source>
        <dbReference type="Proteomes" id="UP000318478"/>
    </source>
</evidence>
<dbReference type="Gene3D" id="2.60.420.10">
    <property type="entry name" value="Maltose phosphorylase, domain 3"/>
    <property type="match status" value="1"/>
</dbReference>
<dbReference type="Pfam" id="PF17389">
    <property type="entry name" value="Bac_rhamnosid6H"/>
    <property type="match status" value="1"/>
</dbReference>
<comment type="catalytic activity">
    <reaction evidence="1">
        <text>Hydrolysis of terminal non-reducing alpha-L-rhamnose residues in alpha-L-rhamnosides.</text>
        <dbReference type="EC" id="3.2.1.40"/>
    </reaction>
</comment>
<dbReference type="GO" id="GO:0030596">
    <property type="term" value="F:alpha-L-rhamnosidase activity"/>
    <property type="evidence" value="ECO:0007669"/>
    <property type="project" value="UniProtKB-EC"/>
</dbReference>
<dbReference type="OrthoDB" id="9761045at2"/>
<dbReference type="Proteomes" id="UP000318478">
    <property type="component" value="Unassembled WGS sequence"/>
</dbReference>
<dbReference type="AlphaFoldDB" id="A0A5C5YL51"/>
<feature type="domain" description="Bacterial alpha-L-rhamnosidase N-terminal" evidence="5">
    <location>
        <begin position="344"/>
        <end position="496"/>
    </location>
</feature>
<dbReference type="InterPro" id="IPR013737">
    <property type="entry name" value="Bac_rhamnosid_N"/>
</dbReference>
<feature type="domain" description="Alpha-L-rhamnosidase six-hairpin glycosidase" evidence="6">
    <location>
        <begin position="629"/>
        <end position="964"/>
    </location>
</feature>
<dbReference type="InterPro" id="IPR008902">
    <property type="entry name" value="Rhamnosid_concanavalin"/>
</dbReference>
<reference evidence="8 9" key="1">
    <citation type="submission" date="2019-02" db="EMBL/GenBank/DDBJ databases">
        <title>Deep-cultivation of Planctomycetes and their phenomic and genomic characterization uncovers novel biology.</title>
        <authorList>
            <person name="Wiegand S."/>
            <person name="Jogler M."/>
            <person name="Boedeker C."/>
            <person name="Pinto D."/>
            <person name="Vollmers J."/>
            <person name="Rivas-Marin E."/>
            <person name="Kohn T."/>
            <person name="Peeters S.H."/>
            <person name="Heuer A."/>
            <person name="Rast P."/>
            <person name="Oberbeckmann S."/>
            <person name="Bunk B."/>
            <person name="Jeske O."/>
            <person name="Meyerdierks A."/>
            <person name="Storesund J.E."/>
            <person name="Kallscheuer N."/>
            <person name="Luecker S."/>
            <person name="Lage O.M."/>
            <person name="Pohl T."/>
            <person name="Merkel B.J."/>
            <person name="Hornburger P."/>
            <person name="Mueller R.-W."/>
            <person name="Bruemmer F."/>
            <person name="Labrenz M."/>
            <person name="Spormann A.M."/>
            <person name="Op Den Camp H."/>
            <person name="Overmann J."/>
            <person name="Amann R."/>
            <person name="Jetten M.S.M."/>
            <person name="Mascher T."/>
            <person name="Medema M.H."/>
            <person name="Devos D.P."/>
            <person name="Kaster A.-K."/>
            <person name="Ovreas L."/>
            <person name="Rohde M."/>
            <person name="Galperin M.Y."/>
            <person name="Jogler C."/>
        </authorList>
    </citation>
    <scope>NUCLEOTIDE SEQUENCE [LARGE SCALE GENOMIC DNA]</scope>
    <source>
        <strain evidence="8 9">Pla123a</strain>
    </source>
</reference>
<keyword evidence="3" id="KW-0378">Hydrolase</keyword>
<dbReference type="InterPro" id="IPR008928">
    <property type="entry name" value="6-hairpin_glycosidase_sf"/>
</dbReference>
<evidence type="ECO:0000256" key="1">
    <source>
        <dbReference type="ARBA" id="ARBA00001445"/>
    </source>
</evidence>
<dbReference type="EMBL" id="SJPO01000007">
    <property type="protein sequence ID" value="TWT75528.1"/>
    <property type="molecule type" value="Genomic_DNA"/>
</dbReference>
<accession>A0A5C5YL51</accession>
<dbReference type="SUPFAM" id="SSF48208">
    <property type="entry name" value="Six-hairpin glycosidases"/>
    <property type="match status" value="1"/>
</dbReference>
<dbReference type="InterPro" id="IPR035398">
    <property type="entry name" value="Bac_rhamnosid_C"/>
</dbReference>
<dbReference type="Pfam" id="PF25788">
    <property type="entry name" value="Ig_Rha78A_N"/>
    <property type="match status" value="1"/>
</dbReference>
<dbReference type="InterPro" id="IPR013783">
    <property type="entry name" value="Ig-like_fold"/>
</dbReference>
<proteinExistence type="predicted"/>
<evidence type="ECO:0000259" key="6">
    <source>
        <dbReference type="Pfam" id="PF17389"/>
    </source>
</evidence>
<dbReference type="Gene3D" id="2.60.120.260">
    <property type="entry name" value="Galactose-binding domain-like"/>
    <property type="match status" value="3"/>
</dbReference>
<keyword evidence="9" id="KW-1185">Reference proteome</keyword>
<dbReference type="InterPro" id="IPR012341">
    <property type="entry name" value="6hp_glycosidase-like_sf"/>
</dbReference>